<reference evidence="9" key="1">
    <citation type="submission" date="2012-12" db="EMBL/GenBank/DDBJ databases">
        <authorList>
            <person name="Hellsten U."/>
            <person name="Grimwood J."/>
            <person name="Chapman J.A."/>
            <person name="Shapiro H."/>
            <person name="Aerts A."/>
            <person name="Otillar R.P."/>
            <person name="Terry A.Y."/>
            <person name="Boore J.L."/>
            <person name="Simakov O."/>
            <person name="Marletaz F."/>
            <person name="Cho S.-J."/>
            <person name="Edsinger-Gonzales E."/>
            <person name="Havlak P."/>
            <person name="Kuo D.-H."/>
            <person name="Larsson T."/>
            <person name="Lv J."/>
            <person name="Arendt D."/>
            <person name="Savage R."/>
            <person name="Osoegawa K."/>
            <person name="de Jong P."/>
            <person name="Lindberg D.R."/>
            <person name="Seaver E.C."/>
            <person name="Weisblat D.A."/>
            <person name="Putnam N.H."/>
            <person name="Grigoriev I.V."/>
            <person name="Rokhsar D.S."/>
        </authorList>
    </citation>
    <scope>NUCLEOTIDE SEQUENCE</scope>
    <source>
        <strain evidence="9">I ESC-2004</strain>
    </source>
</reference>
<feature type="transmembrane region" description="Helical" evidence="5">
    <location>
        <begin position="40"/>
        <end position="63"/>
    </location>
</feature>
<accession>R7VK23</accession>
<dbReference type="InterPro" id="IPR052954">
    <property type="entry name" value="GPCR-Ligand_Int"/>
</dbReference>
<feature type="transmembrane region" description="Helical" evidence="5">
    <location>
        <begin position="162"/>
        <end position="181"/>
    </location>
</feature>
<feature type="transmembrane region" description="Helical" evidence="5">
    <location>
        <begin position="75"/>
        <end position="95"/>
    </location>
</feature>
<feature type="domain" description="G-protein coupled receptors family 1 profile" evidence="6">
    <location>
        <begin position="53"/>
        <end position="322"/>
    </location>
</feature>
<keyword evidence="4 5" id="KW-0472">Membrane</keyword>
<name>R7VK23_CAPTE</name>
<feature type="transmembrane region" description="Helical" evidence="5">
    <location>
        <begin position="257"/>
        <end position="281"/>
    </location>
</feature>
<keyword evidence="3 5" id="KW-1133">Transmembrane helix</keyword>
<dbReference type="PANTHER" id="PTHR46641">
    <property type="entry name" value="FMRFAMIDE RECEPTOR-RELATED"/>
    <property type="match status" value="1"/>
</dbReference>
<evidence type="ECO:0000259" key="6">
    <source>
        <dbReference type="PROSITE" id="PS50262"/>
    </source>
</evidence>
<evidence type="ECO:0000256" key="5">
    <source>
        <dbReference type="SAM" id="Phobius"/>
    </source>
</evidence>
<dbReference type="CDD" id="cd14978">
    <property type="entry name" value="7tmA_FMRFamide_R-like"/>
    <property type="match status" value="1"/>
</dbReference>
<dbReference type="SUPFAM" id="SSF81321">
    <property type="entry name" value="Family A G protein-coupled receptor-like"/>
    <property type="match status" value="1"/>
</dbReference>
<reference evidence="8" key="3">
    <citation type="submission" date="2015-06" db="UniProtKB">
        <authorList>
            <consortium name="EnsemblMetazoa"/>
        </authorList>
    </citation>
    <scope>IDENTIFICATION</scope>
</reference>
<dbReference type="GO" id="GO:0016020">
    <property type="term" value="C:membrane"/>
    <property type="evidence" value="ECO:0007669"/>
    <property type="project" value="UniProtKB-SubCell"/>
</dbReference>
<keyword evidence="9" id="KW-1185">Reference proteome</keyword>
<dbReference type="Gene3D" id="1.20.1070.10">
    <property type="entry name" value="Rhodopsin 7-helix transmembrane proteins"/>
    <property type="match status" value="1"/>
</dbReference>
<feature type="transmembrane region" description="Helical" evidence="5">
    <location>
        <begin position="301"/>
        <end position="324"/>
    </location>
</feature>
<reference evidence="7 9" key="2">
    <citation type="journal article" date="2013" name="Nature">
        <title>Insights into bilaterian evolution from three spiralian genomes.</title>
        <authorList>
            <person name="Simakov O."/>
            <person name="Marletaz F."/>
            <person name="Cho S.J."/>
            <person name="Edsinger-Gonzales E."/>
            <person name="Havlak P."/>
            <person name="Hellsten U."/>
            <person name="Kuo D.H."/>
            <person name="Larsson T."/>
            <person name="Lv J."/>
            <person name="Arendt D."/>
            <person name="Savage R."/>
            <person name="Osoegawa K."/>
            <person name="de Jong P."/>
            <person name="Grimwood J."/>
            <person name="Chapman J.A."/>
            <person name="Shapiro H."/>
            <person name="Aerts A."/>
            <person name="Otillar R.P."/>
            <person name="Terry A.Y."/>
            <person name="Boore J.L."/>
            <person name="Grigoriev I.V."/>
            <person name="Lindberg D.R."/>
            <person name="Seaver E.C."/>
            <person name="Weisblat D.A."/>
            <person name="Putnam N.H."/>
            <person name="Rokhsar D.S."/>
        </authorList>
    </citation>
    <scope>NUCLEOTIDE SEQUENCE</scope>
    <source>
        <strain evidence="7 9">I ESC-2004</strain>
    </source>
</reference>
<keyword evidence="2 5" id="KW-0812">Transmembrane</keyword>
<dbReference type="HOGENOM" id="CLU_009579_24_0_1"/>
<evidence type="ECO:0000256" key="1">
    <source>
        <dbReference type="ARBA" id="ARBA00004370"/>
    </source>
</evidence>
<evidence type="ECO:0000313" key="9">
    <source>
        <dbReference type="Proteomes" id="UP000014760"/>
    </source>
</evidence>
<protein>
    <recommendedName>
        <fullName evidence="6">G-protein coupled receptors family 1 profile domain-containing protein</fullName>
    </recommendedName>
</protein>
<comment type="subcellular location">
    <subcellularLocation>
        <location evidence="1">Membrane</location>
    </subcellularLocation>
</comment>
<dbReference type="PANTHER" id="PTHR46641:SF25">
    <property type="entry name" value="CNMAMIDE RECEPTOR-RELATED"/>
    <property type="match status" value="1"/>
</dbReference>
<dbReference type="InterPro" id="IPR000276">
    <property type="entry name" value="GPCR_Rhodpsn"/>
</dbReference>
<dbReference type="AlphaFoldDB" id="R7VK23"/>
<dbReference type="EMBL" id="AMQN01000614">
    <property type="status" value="NOT_ANNOTATED_CDS"/>
    <property type="molecule type" value="Genomic_DNA"/>
</dbReference>
<dbReference type="STRING" id="283909.R7VK23"/>
<organism evidence="7">
    <name type="scientific">Capitella teleta</name>
    <name type="common">Polychaete worm</name>
    <dbReference type="NCBI Taxonomy" id="283909"/>
    <lineage>
        <taxon>Eukaryota</taxon>
        <taxon>Metazoa</taxon>
        <taxon>Spiralia</taxon>
        <taxon>Lophotrochozoa</taxon>
        <taxon>Annelida</taxon>
        <taxon>Polychaeta</taxon>
        <taxon>Sedentaria</taxon>
        <taxon>Scolecida</taxon>
        <taxon>Capitellidae</taxon>
        <taxon>Capitella</taxon>
    </lineage>
</organism>
<dbReference type="InterPro" id="IPR017452">
    <property type="entry name" value="GPCR_Rhodpsn_7TM"/>
</dbReference>
<proteinExistence type="predicted"/>
<dbReference type="PRINTS" id="PR00237">
    <property type="entry name" value="GPCRRHODOPSN"/>
</dbReference>
<dbReference type="Proteomes" id="UP000014760">
    <property type="component" value="Unassembled WGS sequence"/>
</dbReference>
<evidence type="ECO:0000313" key="8">
    <source>
        <dbReference type="EnsemblMetazoa" id="CapteP213630"/>
    </source>
</evidence>
<dbReference type="PROSITE" id="PS50262">
    <property type="entry name" value="G_PROTEIN_RECEP_F1_2"/>
    <property type="match status" value="1"/>
</dbReference>
<dbReference type="Pfam" id="PF00001">
    <property type="entry name" value="7tm_1"/>
    <property type="match status" value="1"/>
</dbReference>
<dbReference type="OMA" id="CVIASAW"/>
<gene>
    <name evidence="7" type="ORF">CAPTEDRAFT_213630</name>
</gene>
<dbReference type="OrthoDB" id="6285674at2759"/>
<evidence type="ECO:0000313" key="7">
    <source>
        <dbReference type="EMBL" id="ELU16410.1"/>
    </source>
</evidence>
<feature type="transmembrane region" description="Helical" evidence="5">
    <location>
        <begin position="208"/>
        <end position="230"/>
    </location>
</feature>
<dbReference type="EMBL" id="KB293180">
    <property type="protein sequence ID" value="ELU16410.1"/>
    <property type="molecule type" value="Genomic_DNA"/>
</dbReference>
<dbReference type="GO" id="GO:0004930">
    <property type="term" value="F:G protein-coupled receptor activity"/>
    <property type="evidence" value="ECO:0007669"/>
    <property type="project" value="InterPro"/>
</dbReference>
<sequence length="403" mass="46094">MDIDMNTTMETSVGIIDMSTLAPKKDDRGMNLDLVKDTHFYSMAIIIPIGLICNTLSIGVFAASPALRRTTTGHFLIALSAADFCFLFGELLRWMNNQPGSHQFPGPNFANEHWFWCKFMHSLRYSSKLASAWVTVAITLERFITIRFPLQVATISRPTRARFLIALIAMAACLLCVYPFWTVGLKDWQSKLYCLITNRKVYENWSMVVLRFGTLVIPSICIIILTSLIICNLQKAHTRRCHYQEGQQVPTSIQRQLTFMLLAVAISFVILRLPNAIAYYFNHYKRNMWPSLTMLNSNRIFVAYKVTDIIATTNYCLNFFLYCVCGSVFRRQVAVCCRCGGNNRRLGYAHNRYPSQQRTRTSLMVSTDSSRSPVLQRYNSYKMGIVKSKTKDSTRMLPQSSKA</sequence>
<evidence type="ECO:0000256" key="3">
    <source>
        <dbReference type="ARBA" id="ARBA00022989"/>
    </source>
</evidence>
<evidence type="ECO:0000256" key="4">
    <source>
        <dbReference type="ARBA" id="ARBA00023136"/>
    </source>
</evidence>
<evidence type="ECO:0000256" key="2">
    <source>
        <dbReference type="ARBA" id="ARBA00022692"/>
    </source>
</evidence>
<dbReference type="EnsemblMetazoa" id="CapteT213630">
    <property type="protein sequence ID" value="CapteP213630"/>
    <property type="gene ID" value="CapteG213630"/>
</dbReference>